<evidence type="ECO:0000313" key="3">
    <source>
        <dbReference type="Proteomes" id="UP000295310"/>
    </source>
</evidence>
<gene>
    <name evidence="2" type="ORF">ERX27_00420</name>
</gene>
<evidence type="ECO:0000313" key="2">
    <source>
        <dbReference type="EMBL" id="TDL98939.1"/>
    </source>
</evidence>
<sequence>MNIKCYSLMLFAIIFLVGCGNSLHADIKDYKMQMKDVQSEEKKLVKYIDELALDKVDQLIGSEVTDQKKKNLQQKEQAIEKKVLPQLIVYENKMNKVKVDNPEIQDVHDIYINNFDEKKTFINNIHDYISLYNDSIESNEEILGYTQIFEKNKKTSEKYAAAASENKREAKDFNKLSQTINNNNEALKKHVEELMNISETSKRMAFIDIQLIPLINGHIQMLNQMHMTSENTLHLRQAQLEIYYSLISYYKERKTAMQIEEKLRKLPVQTILSKAREIKTVDDKYYQTLKKLEEQN</sequence>
<protein>
    <submittedName>
        <fullName evidence="2">EMYY motif lipoprotein</fullName>
    </submittedName>
</protein>
<accession>A0A4R6BGG9</accession>
<feature type="chain" id="PRO_5021013659" evidence="1">
    <location>
        <begin position="26"/>
        <end position="296"/>
    </location>
</feature>
<reference evidence="2 3" key="1">
    <citation type="submission" date="2019-01" db="EMBL/GenBank/DDBJ databases">
        <title>Draft genome sequences of the type strains of six Macrococcus species.</title>
        <authorList>
            <person name="Mazhar S."/>
            <person name="Altermann E."/>
            <person name="Hill C."/>
            <person name="Mcauliffe O."/>
        </authorList>
    </citation>
    <scope>NUCLEOTIDE SEQUENCE [LARGE SCALE GENOMIC DNA]</scope>
    <source>
        <strain evidence="2 3">CCM4811</strain>
    </source>
</reference>
<evidence type="ECO:0000256" key="1">
    <source>
        <dbReference type="SAM" id="SignalP"/>
    </source>
</evidence>
<dbReference type="EMBL" id="SCWA01000001">
    <property type="protein sequence ID" value="TDL98939.1"/>
    <property type="molecule type" value="Genomic_DNA"/>
</dbReference>
<dbReference type="AlphaFoldDB" id="A0A4R6BGG9"/>
<keyword evidence="2" id="KW-0449">Lipoprotein</keyword>
<keyword evidence="1" id="KW-0732">Signal</keyword>
<dbReference type="RefSeq" id="WP_133430834.1">
    <property type="nucleotide sequence ID" value="NZ_SCWA01000001.1"/>
</dbReference>
<organism evidence="2 3">
    <name type="scientific">Macrococcus brunensis</name>
    <dbReference type="NCBI Taxonomy" id="198483"/>
    <lineage>
        <taxon>Bacteria</taxon>
        <taxon>Bacillati</taxon>
        <taxon>Bacillota</taxon>
        <taxon>Bacilli</taxon>
        <taxon>Bacillales</taxon>
        <taxon>Staphylococcaceae</taxon>
        <taxon>Macrococcus</taxon>
    </lineage>
</organism>
<keyword evidence="3" id="KW-1185">Reference proteome</keyword>
<dbReference type="NCBIfam" id="NF033194">
    <property type="entry name" value="lipo_EMYY"/>
    <property type="match status" value="1"/>
</dbReference>
<dbReference type="InterPro" id="IPR048013">
    <property type="entry name" value="EMYY_lipop"/>
</dbReference>
<proteinExistence type="predicted"/>
<feature type="signal peptide" evidence="1">
    <location>
        <begin position="1"/>
        <end position="25"/>
    </location>
</feature>
<comment type="caution">
    <text evidence="2">The sequence shown here is derived from an EMBL/GenBank/DDBJ whole genome shotgun (WGS) entry which is preliminary data.</text>
</comment>
<dbReference type="Proteomes" id="UP000295310">
    <property type="component" value="Unassembled WGS sequence"/>
</dbReference>
<name>A0A4R6BGG9_9STAP</name>
<dbReference type="OrthoDB" id="2410901at2"/>
<dbReference type="PROSITE" id="PS51257">
    <property type="entry name" value="PROKAR_LIPOPROTEIN"/>
    <property type="match status" value="1"/>
</dbReference>